<keyword evidence="3" id="KW-1185">Reference proteome</keyword>
<evidence type="ECO:0000256" key="1">
    <source>
        <dbReference type="SAM" id="Phobius"/>
    </source>
</evidence>
<evidence type="ECO:0000313" key="2">
    <source>
        <dbReference type="EMBL" id="CAE6865461.1"/>
    </source>
</evidence>
<reference evidence="2 3" key="1">
    <citation type="submission" date="2021-02" db="EMBL/GenBank/DDBJ databases">
        <authorList>
            <person name="Vanwijnsberghe S."/>
        </authorList>
    </citation>
    <scope>NUCLEOTIDE SEQUENCE [LARGE SCALE GENOMIC DNA]</scope>
    <source>
        <strain evidence="2 3">R-69658</strain>
    </source>
</reference>
<dbReference type="RefSeq" id="WP_200622814.1">
    <property type="nucleotide sequence ID" value="NZ_CAJNAU010000196.1"/>
</dbReference>
<gene>
    <name evidence="2" type="ORF">R69658_07835</name>
</gene>
<comment type="caution">
    <text evidence="2">The sequence shown here is derived from an EMBL/GenBank/DDBJ whole genome shotgun (WGS) entry which is preliminary data.</text>
</comment>
<sequence>MRRLGQVTGWVRTNGRDLLSFAGGASAALGYLWWWAHGGDMTLLDRILSLALGVTGAVIVAGLAVFCGMWLTLSKGTRYDEHK</sequence>
<keyword evidence="1" id="KW-0472">Membrane</keyword>
<name>A0ABM8T7L5_9BURK</name>
<dbReference type="Proteomes" id="UP000674425">
    <property type="component" value="Unassembled WGS sequence"/>
</dbReference>
<feature type="transmembrane region" description="Helical" evidence="1">
    <location>
        <begin position="18"/>
        <end position="36"/>
    </location>
</feature>
<protein>
    <recommendedName>
        <fullName evidence="4">Holin-X, holin superfamily III</fullName>
    </recommendedName>
</protein>
<accession>A0ABM8T7L5</accession>
<feature type="transmembrane region" description="Helical" evidence="1">
    <location>
        <begin position="48"/>
        <end position="73"/>
    </location>
</feature>
<keyword evidence="1" id="KW-0812">Transmembrane</keyword>
<keyword evidence="1" id="KW-1133">Transmembrane helix</keyword>
<proteinExistence type="predicted"/>
<evidence type="ECO:0000313" key="3">
    <source>
        <dbReference type="Proteomes" id="UP000674425"/>
    </source>
</evidence>
<dbReference type="EMBL" id="CAJNAU010000196">
    <property type="protein sequence ID" value="CAE6865461.1"/>
    <property type="molecule type" value="Genomic_DNA"/>
</dbReference>
<organism evidence="2 3">
    <name type="scientific">Paraburkholderia aspalathi</name>
    <dbReference type="NCBI Taxonomy" id="1324617"/>
    <lineage>
        <taxon>Bacteria</taxon>
        <taxon>Pseudomonadati</taxon>
        <taxon>Pseudomonadota</taxon>
        <taxon>Betaproteobacteria</taxon>
        <taxon>Burkholderiales</taxon>
        <taxon>Burkholderiaceae</taxon>
        <taxon>Paraburkholderia</taxon>
    </lineage>
</organism>
<evidence type="ECO:0008006" key="4">
    <source>
        <dbReference type="Google" id="ProtNLM"/>
    </source>
</evidence>